<dbReference type="AlphaFoldDB" id="A0A645DME0"/>
<dbReference type="EMBL" id="VSSQ01037697">
    <property type="protein sequence ID" value="MPM90459.1"/>
    <property type="molecule type" value="Genomic_DNA"/>
</dbReference>
<comment type="caution">
    <text evidence="1">The sequence shown here is derived from an EMBL/GenBank/DDBJ whole genome shotgun (WGS) entry which is preliminary data.</text>
</comment>
<accession>A0A645DME0</accession>
<reference evidence="1" key="1">
    <citation type="submission" date="2019-08" db="EMBL/GenBank/DDBJ databases">
        <authorList>
            <person name="Kucharzyk K."/>
            <person name="Murdoch R.W."/>
            <person name="Higgins S."/>
            <person name="Loffler F."/>
        </authorList>
    </citation>
    <scope>NUCLEOTIDE SEQUENCE</scope>
</reference>
<proteinExistence type="predicted"/>
<protein>
    <submittedName>
        <fullName evidence="1">Uncharacterized protein</fullName>
    </submittedName>
</protein>
<evidence type="ECO:0000313" key="1">
    <source>
        <dbReference type="EMBL" id="MPM90459.1"/>
    </source>
</evidence>
<name>A0A645DME0_9ZZZZ</name>
<organism evidence="1">
    <name type="scientific">bioreactor metagenome</name>
    <dbReference type="NCBI Taxonomy" id="1076179"/>
    <lineage>
        <taxon>unclassified sequences</taxon>
        <taxon>metagenomes</taxon>
        <taxon>ecological metagenomes</taxon>
    </lineage>
</organism>
<sequence>MASPFFARDTLAHSSIILRLRLIRITEAVPFDMNSGSPKIPPSFFSKEAVISELEEERFEGIIPAQSTIRDRVPYANIAL</sequence>
<gene>
    <name evidence="1" type="ORF">SDC9_137580</name>
</gene>